<keyword evidence="8" id="KW-0732">Signal</keyword>
<evidence type="ECO:0000256" key="6">
    <source>
        <dbReference type="ARBA" id="ARBA00023237"/>
    </source>
</evidence>
<dbReference type="RefSeq" id="WP_130020563.1">
    <property type="nucleotide sequence ID" value="NZ_SEWF01000010.1"/>
</dbReference>
<dbReference type="InterPro" id="IPR023996">
    <property type="entry name" value="TonB-dep_OMP_SusC/RagA"/>
</dbReference>
<dbReference type="Gene3D" id="2.40.170.20">
    <property type="entry name" value="TonB-dependent receptor, beta-barrel domain"/>
    <property type="match status" value="1"/>
</dbReference>
<sequence length="1006" mass="109227">MRKSLLPSLFLVLFWSVQVFAQDKTVSGKVTSSDDGSVLPGVSVTVKGSTKGTTTNAEGVYSITVPSNATLTFSFIGFVTQQVQVNNRTVIDLQLASDAQELAEAIVVGYGTTSSIKKTGAVGVVNSDKIENTPFTSVDKAIQGRVAGLQSAGGSGQPGSVQNIRIRGIGSMTAGSDPLYVVDGVPINSGDLTRNTTTANALAGINPNDIESVSVLKDAASASIYGSRAANGVILITTKKGKAGKTKVRFDTEIGVANIAYLSDANRPLTSAEWRELTAEGIVNAGIAPDITAAGALVDQNFRTNNGVNTNWLDEVTRTGTQQQYNLSASGGNEKTQFYFSGGYFKQEGTVIESLFNRYTGNMNLTNKITDKLTLKANLMLSSTGQKGPGTGGLFANPVLTAYFLLPSYSPRNADGSPNITGPDFPAGALFNPLAIAQMDKRKTSGMKGISTVALEYQVLKDLKLSSKIGLDYNNYEEDVYNNPFQGDGRNDAGRASRLYTRYFNWVWTNLADYTWDITKNDDYVLNVIAGYEAQKSQQYFSNAVAYGLPANLNIIVPSAGSVYNSAIGSNSDYSFASALAMANFSVQNKYVLSGSFRRDGSSRFGSNTRYGNFWSVGGAWNIHKEAFMTDLTWIDQLKLRASYGVNGNAAIGDYDWQPTYAYGAGFNYLGATGSGPNAVGNVNLTWEENRPLDIGFDATLLRKRLNVTVEWYTRKTTNLLLDEPLSRTTGFTSFKNNIGSLQNQGVEVALSGTPLIIGDFTWDASFNISMNKNKILTLVNNTDQVAGAFIRRVGEDFQSFYVRDWAGVDPQTGAPQWWIDGTRAEKTSTYNSAKQFIVGSATPKAFGSLGSTFSFKGLSLDFLFYYNFGNLVRDSWANYTQSDGYNATFNRVAAQLERWQKPGDITNVPKYVYGGSGASNSLSSRYLYGGDYIRLRDITFGYTLPSNIISKAKLSNVKLYVRGSNIWTWVKDKNLPYDPETYINSSTNLDIYLPKTFTGGLQVAF</sequence>
<keyword evidence="6 7" id="KW-0998">Cell outer membrane</keyword>
<dbReference type="OrthoDB" id="9768177at2"/>
<dbReference type="Pfam" id="PF07715">
    <property type="entry name" value="Plug"/>
    <property type="match status" value="1"/>
</dbReference>
<dbReference type="SUPFAM" id="SSF56935">
    <property type="entry name" value="Porins"/>
    <property type="match status" value="1"/>
</dbReference>
<comment type="subcellular location">
    <subcellularLocation>
        <location evidence="1 7">Cell outer membrane</location>
        <topology evidence="1 7">Multi-pass membrane protein</topology>
    </subcellularLocation>
</comment>
<feature type="signal peptide" evidence="8">
    <location>
        <begin position="1"/>
        <end position="21"/>
    </location>
</feature>
<dbReference type="InterPro" id="IPR037066">
    <property type="entry name" value="Plug_dom_sf"/>
</dbReference>
<dbReference type="SUPFAM" id="SSF49464">
    <property type="entry name" value="Carboxypeptidase regulatory domain-like"/>
    <property type="match status" value="1"/>
</dbReference>
<organism evidence="10 11">
    <name type="scientific">Emticicia agri</name>
    <dbReference type="NCBI Taxonomy" id="2492393"/>
    <lineage>
        <taxon>Bacteria</taxon>
        <taxon>Pseudomonadati</taxon>
        <taxon>Bacteroidota</taxon>
        <taxon>Cytophagia</taxon>
        <taxon>Cytophagales</taxon>
        <taxon>Leadbetterellaceae</taxon>
        <taxon>Emticicia</taxon>
    </lineage>
</organism>
<proteinExistence type="inferred from homology"/>
<dbReference type="InterPro" id="IPR036942">
    <property type="entry name" value="Beta-barrel_TonB_sf"/>
</dbReference>
<dbReference type="AlphaFoldDB" id="A0A4Q5M1N5"/>
<dbReference type="NCBIfam" id="TIGR04056">
    <property type="entry name" value="OMP_RagA_SusC"/>
    <property type="match status" value="1"/>
</dbReference>
<dbReference type="Gene3D" id="2.170.130.10">
    <property type="entry name" value="TonB-dependent receptor, plug domain"/>
    <property type="match status" value="1"/>
</dbReference>
<protein>
    <submittedName>
        <fullName evidence="10">TonB-dependent receptor</fullName>
    </submittedName>
</protein>
<evidence type="ECO:0000256" key="3">
    <source>
        <dbReference type="ARBA" id="ARBA00022452"/>
    </source>
</evidence>
<keyword evidence="11" id="KW-1185">Reference proteome</keyword>
<keyword evidence="2 7" id="KW-0813">Transport</keyword>
<keyword evidence="5 7" id="KW-0472">Membrane</keyword>
<feature type="domain" description="TonB-dependent receptor plug" evidence="9">
    <location>
        <begin position="118"/>
        <end position="233"/>
    </location>
</feature>
<evidence type="ECO:0000256" key="7">
    <source>
        <dbReference type="PROSITE-ProRule" id="PRU01360"/>
    </source>
</evidence>
<dbReference type="Proteomes" id="UP000293162">
    <property type="component" value="Unassembled WGS sequence"/>
</dbReference>
<gene>
    <name evidence="10" type="ORF">EWM59_08640</name>
</gene>
<feature type="chain" id="PRO_5020630748" evidence="8">
    <location>
        <begin position="22"/>
        <end position="1006"/>
    </location>
</feature>
<dbReference type="InterPro" id="IPR039426">
    <property type="entry name" value="TonB-dep_rcpt-like"/>
</dbReference>
<keyword evidence="10" id="KW-0675">Receptor</keyword>
<comment type="caution">
    <text evidence="10">The sequence shown here is derived from an EMBL/GenBank/DDBJ whole genome shotgun (WGS) entry which is preliminary data.</text>
</comment>
<dbReference type="InterPro" id="IPR008969">
    <property type="entry name" value="CarboxyPept-like_regulatory"/>
</dbReference>
<dbReference type="GO" id="GO:0009279">
    <property type="term" value="C:cell outer membrane"/>
    <property type="evidence" value="ECO:0007669"/>
    <property type="project" value="UniProtKB-SubCell"/>
</dbReference>
<evidence type="ECO:0000259" key="9">
    <source>
        <dbReference type="Pfam" id="PF07715"/>
    </source>
</evidence>
<evidence type="ECO:0000256" key="4">
    <source>
        <dbReference type="ARBA" id="ARBA00022692"/>
    </source>
</evidence>
<evidence type="ECO:0000256" key="1">
    <source>
        <dbReference type="ARBA" id="ARBA00004571"/>
    </source>
</evidence>
<evidence type="ECO:0000256" key="5">
    <source>
        <dbReference type="ARBA" id="ARBA00023136"/>
    </source>
</evidence>
<dbReference type="Gene3D" id="2.60.40.1120">
    <property type="entry name" value="Carboxypeptidase-like, regulatory domain"/>
    <property type="match status" value="1"/>
</dbReference>
<keyword evidence="4 7" id="KW-0812">Transmembrane</keyword>
<dbReference type="PROSITE" id="PS52016">
    <property type="entry name" value="TONB_DEPENDENT_REC_3"/>
    <property type="match status" value="1"/>
</dbReference>
<dbReference type="EMBL" id="SEWF01000010">
    <property type="protein sequence ID" value="RYU95955.1"/>
    <property type="molecule type" value="Genomic_DNA"/>
</dbReference>
<evidence type="ECO:0000313" key="11">
    <source>
        <dbReference type="Proteomes" id="UP000293162"/>
    </source>
</evidence>
<evidence type="ECO:0000313" key="10">
    <source>
        <dbReference type="EMBL" id="RYU95955.1"/>
    </source>
</evidence>
<comment type="similarity">
    <text evidence="7">Belongs to the TonB-dependent receptor family.</text>
</comment>
<accession>A0A4Q5M1N5</accession>
<evidence type="ECO:0000256" key="8">
    <source>
        <dbReference type="SAM" id="SignalP"/>
    </source>
</evidence>
<dbReference type="InterPro" id="IPR012910">
    <property type="entry name" value="Plug_dom"/>
</dbReference>
<name>A0A4Q5M1N5_9BACT</name>
<dbReference type="InterPro" id="IPR023997">
    <property type="entry name" value="TonB-dep_OMP_SusC/RagA_CS"/>
</dbReference>
<evidence type="ECO:0000256" key="2">
    <source>
        <dbReference type="ARBA" id="ARBA00022448"/>
    </source>
</evidence>
<dbReference type="Pfam" id="PF13715">
    <property type="entry name" value="CarbopepD_reg_2"/>
    <property type="match status" value="1"/>
</dbReference>
<reference evidence="10 11" key="1">
    <citation type="submission" date="2019-02" db="EMBL/GenBank/DDBJ databases">
        <title>Bacterial novel species Emticicia sp. 17J42-9 isolated from soil.</title>
        <authorList>
            <person name="Jung H.-Y."/>
        </authorList>
    </citation>
    <scope>NUCLEOTIDE SEQUENCE [LARGE SCALE GENOMIC DNA]</scope>
    <source>
        <strain evidence="10 11">17J42-9</strain>
    </source>
</reference>
<keyword evidence="3 7" id="KW-1134">Transmembrane beta strand</keyword>
<dbReference type="NCBIfam" id="TIGR04057">
    <property type="entry name" value="SusC_RagA_signa"/>
    <property type="match status" value="1"/>
</dbReference>